<sequence>MAPQWRKWGESQSLPSCGPSPLALVPVKGPVSRRSSSAHNLKSSLIGRLQDDLGNHRSQLLVRPG</sequence>
<accession>A0A438KAZ0</accession>
<feature type="region of interest" description="Disordered" evidence="1">
    <location>
        <begin position="1"/>
        <end position="20"/>
    </location>
</feature>
<evidence type="ECO:0000313" key="2">
    <source>
        <dbReference type="EMBL" id="RVX18386.1"/>
    </source>
</evidence>
<evidence type="ECO:0000256" key="1">
    <source>
        <dbReference type="SAM" id="MobiDB-lite"/>
    </source>
</evidence>
<proteinExistence type="predicted"/>
<evidence type="ECO:0000313" key="3">
    <source>
        <dbReference type="Proteomes" id="UP000288805"/>
    </source>
</evidence>
<gene>
    <name evidence="2" type="ORF">CK203_006677</name>
</gene>
<name>A0A438KAZ0_VITVI</name>
<comment type="caution">
    <text evidence="2">The sequence shown here is derived from an EMBL/GenBank/DDBJ whole genome shotgun (WGS) entry which is preliminary data.</text>
</comment>
<dbReference type="EMBL" id="QGNW01000011">
    <property type="protein sequence ID" value="RVX18386.1"/>
    <property type="molecule type" value="Genomic_DNA"/>
</dbReference>
<dbReference type="Proteomes" id="UP000288805">
    <property type="component" value="Unassembled WGS sequence"/>
</dbReference>
<dbReference type="AlphaFoldDB" id="A0A438KAZ0"/>
<organism evidence="2 3">
    <name type="scientific">Vitis vinifera</name>
    <name type="common">Grape</name>
    <dbReference type="NCBI Taxonomy" id="29760"/>
    <lineage>
        <taxon>Eukaryota</taxon>
        <taxon>Viridiplantae</taxon>
        <taxon>Streptophyta</taxon>
        <taxon>Embryophyta</taxon>
        <taxon>Tracheophyta</taxon>
        <taxon>Spermatophyta</taxon>
        <taxon>Magnoliopsida</taxon>
        <taxon>eudicotyledons</taxon>
        <taxon>Gunneridae</taxon>
        <taxon>Pentapetalae</taxon>
        <taxon>rosids</taxon>
        <taxon>Vitales</taxon>
        <taxon>Vitaceae</taxon>
        <taxon>Viteae</taxon>
        <taxon>Vitis</taxon>
    </lineage>
</organism>
<reference evidence="2 3" key="1">
    <citation type="journal article" date="2018" name="PLoS Genet.">
        <title>Population sequencing reveals clonal diversity and ancestral inbreeding in the grapevine cultivar Chardonnay.</title>
        <authorList>
            <person name="Roach M.J."/>
            <person name="Johnson D.L."/>
            <person name="Bohlmann J."/>
            <person name="van Vuuren H.J."/>
            <person name="Jones S.J."/>
            <person name="Pretorius I.S."/>
            <person name="Schmidt S.A."/>
            <person name="Borneman A.R."/>
        </authorList>
    </citation>
    <scope>NUCLEOTIDE SEQUENCE [LARGE SCALE GENOMIC DNA]</scope>
    <source>
        <strain evidence="3">cv. Chardonnay</strain>
        <tissue evidence="2">Leaf</tissue>
    </source>
</reference>
<protein>
    <submittedName>
        <fullName evidence="2">Uncharacterized protein</fullName>
    </submittedName>
</protein>